<organism evidence="2 3">
    <name type="scientific">Planobispora takensis</name>
    <dbReference type="NCBI Taxonomy" id="1367882"/>
    <lineage>
        <taxon>Bacteria</taxon>
        <taxon>Bacillati</taxon>
        <taxon>Actinomycetota</taxon>
        <taxon>Actinomycetes</taxon>
        <taxon>Streptosporangiales</taxon>
        <taxon>Streptosporangiaceae</taxon>
        <taxon>Planobispora</taxon>
    </lineage>
</organism>
<comment type="caution">
    <text evidence="2">The sequence shown here is derived from an EMBL/GenBank/DDBJ whole genome shotgun (WGS) entry which is preliminary data.</text>
</comment>
<feature type="region of interest" description="Disordered" evidence="1">
    <location>
        <begin position="21"/>
        <end position="81"/>
    </location>
</feature>
<evidence type="ECO:0000313" key="2">
    <source>
        <dbReference type="EMBL" id="GII05927.1"/>
    </source>
</evidence>
<evidence type="ECO:0000313" key="3">
    <source>
        <dbReference type="Proteomes" id="UP000634476"/>
    </source>
</evidence>
<dbReference type="EMBL" id="BOOK01000086">
    <property type="protein sequence ID" value="GII05927.1"/>
    <property type="molecule type" value="Genomic_DNA"/>
</dbReference>
<name>A0A8J3T4I0_9ACTN</name>
<sequence length="81" mass="8274">MNTTAADQRWISPVIETTPEAASVGNEAVSSRPSAPATSSTRAAALPAGSVPVRPYAVHRHPEASARVPRTIAQAVPSSSA</sequence>
<feature type="compositionally biased region" description="Low complexity" evidence="1">
    <location>
        <begin position="30"/>
        <end position="45"/>
    </location>
</feature>
<protein>
    <submittedName>
        <fullName evidence="2">Uncharacterized protein</fullName>
    </submittedName>
</protein>
<accession>A0A8J3T4I0</accession>
<reference evidence="2" key="1">
    <citation type="submission" date="2021-01" db="EMBL/GenBank/DDBJ databases">
        <title>Whole genome shotgun sequence of Planobispora takensis NBRC 109077.</title>
        <authorList>
            <person name="Komaki H."/>
            <person name="Tamura T."/>
        </authorList>
    </citation>
    <scope>NUCLEOTIDE SEQUENCE</scope>
    <source>
        <strain evidence="2">NBRC 109077</strain>
    </source>
</reference>
<evidence type="ECO:0000256" key="1">
    <source>
        <dbReference type="SAM" id="MobiDB-lite"/>
    </source>
</evidence>
<dbReference type="AlphaFoldDB" id="A0A8J3T4I0"/>
<dbReference type="Proteomes" id="UP000634476">
    <property type="component" value="Unassembled WGS sequence"/>
</dbReference>
<proteinExistence type="predicted"/>
<keyword evidence="3" id="KW-1185">Reference proteome</keyword>
<gene>
    <name evidence="2" type="ORF">Pta02_79350</name>
</gene>